<proteinExistence type="predicted"/>
<keyword evidence="2" id="KW-1185">Reference proteome</keyword>
<evidence type="ECO:0000313" key="2">
    <source>
        <dbReference type="Proteomes" id="UP000001940"/>
    </source>
</evidence>
<dbReference type="Proteomes" id="UP000001940">
    <property type="component" value="Chromosome I"/>
</dbReference>
<dbReference type="EMBL" id="BX284601">
    <property type="protein sequence ID" value="SPC47142.1"/>
    <property type="molecule type" value="Genomic_DNA"/>
</dbReference>
<protein>
    <submittedName>
        <fullName evidence="1">Uncharacterized protein</fullName>
    </submittedName>
</protein>
<reference evidence="1 2" key="1">
    <citation type="journal article" date="1998" name="Science">
        <title>Genome sequence of the nematode C. elegans: a platform for investigating biology.</title>
        <authorList>
            <consortium name="The C. elegans sequencing consortium"/>
            <person name="Sulson J.E."/>
            <person name="Waterston R."/>
        </authorList>
    </citation>
    <scope>NUCLEOTIDE SEQUENCE [LARGE SCALE GENOMIC DNA]</scope>
    <source>
        <strain evidence="1 2">Bristol N2</strain>
    </source>
</reference>
<dbReference type="AGR" id="WB:WBGene00303094"/>
<sequence length="9" mass="1188">MRFIFNFTL</sequence>
<evidence type="ECO:0000313" key="3">
    <source>
        <dbReference type="WormBase" id="Y71G12A.5"/>
    </source>
</evidence>
<gene>
    <name evidence="1" type="ORF">CELE_Y71G12A.5</name>
    <name evidence="1 3" type="ORF">Y71G12A.5</name>
</gene>
<name>A0A2K5ATN8_CAEEL</name>
<evidence type="ECO:0000313" key="1">
    <source>
        <dbReference type="EMBL" id="SPC47142.1"/>
    </source>
</evidence>
<accession>A0A2K5ATN8</accession>
<dbReference type="OrthoDB" id="8775810at2759"/>
<dbReference type="WormBase" id="Y71G12A.5">
    <property type="protein sequence ID" value="CE52524"/>
    <property type="gene ID" value="WBGene00303094"/>
</dbReference>
<organism evidence="1 2">
    <name type="scientific">Caenorhabditis elegans</name>
    <dbReference type="NCBI Taxonomy" id="6239"/>
    <lineage>
        <taxon>Eukaryota</taxon>
        <taxon>Metazoa</taxon>
        <taxon>Ecdysozoa</taxon>
        <taxon>Nematoda</taxon>
        <taxon>Chromadorea</taxon>
        <taxon>Rhabditida</taxon>
        <taxon>Rhabditina</taxon>
        <taxon>Rhabditomorpha</taxon>
        <taxon>Rhabditoidea</taxon>
        <taxon>Rhabditidae</taxon>
        <taxon>Peloderinae</taxon>
        <taxon>Caenorhabditis</taxon>
    </lineage>
</organism>
<dbReference type="InParanoid" id="A0A2K5ATN8"/>